<dbReference type="InterPro" id="IPR018076">
    <property type="entry name" value="T2SS_GspF_dom"/>
</dbReference>
<dbReference type="PANTHER" id="PTHR35007">
    <property type="entry name" value="INTEGRAL MEMBRANE PROTEIN-RELATED"/>
    <property type="match status" value="1"/>
</dbReference>
<feature type="transmembrane region" description="Helical" evidence="6">
    <location>
        <begin position="122"/>
        <end position="144"/>
    </location>
</feature>
<evidence type="ECO:0000256" key="6">
    <source>
        <dbReference type="SAM" id="Phobius"/>
    </source>
</evidence>
<keyword evidence="2" id="KW-1003">Cell membrane</keyword>
<dbReference type="PANTHER" id="PTHR35007:SF2">
    <property type="entry name" value="PILUS ASSEMBLE PROTEIN"/>
    <property type="match status" value="1"/>
</dbReference>
<comment type="subcellular location">
    <subcellularLocation>
        <location evidence="1">Cell membrane</location>
        <topology evidence="1">Multi-pass membrane protein</topology>
    </subcellularLocation>
</comment>
<gene>
    <name evidence="8" type="ORF">E4K65_03155</name>
</gene>
<dbReference type="GO" id="GO:0005886">
    <property type="term" value="C:plasma membrane"/>
    <property type="evidence" value="ECO:0007669"/>
    <property type="project" value="UniProtKB-SubCell"/>
</dbReference>
<dbReference type="RefSeq" id="WP_135172864.1">
    <property type="nucleotide sequence ID" value="NZ_SPQT01000001.1"/>
</dbReference>
<keyword evidence="4 6" id="KW-1133">Transmembrane helix</keyword>
<evidence type="ECO:0000256" key="2">
    <source>
        <dbReference type="ARBA" id="ARBA00022475"/>
    </source>
</evidence>
<evidence type="ECO:0000256" key="3">
    <source>
        <dbReference type="ARBA" id="ARBA00022692"/>
    </source>
</evidence>
<comment type="caution">
    <text evidence="8">The sequence shown here is derived from an EMBL/GenBank/DDBJ whole genome shotgun (WGS) entry which is preliminary data.</text>
</comment>
<proteinExistence type="predicted"/>
<keyword evidence="3 6" id="KW-0812">Transmembrane</keyword>
<sequence length="302" mass="32746">MTFGLSLVALALAAGTAASLLVIREIHIRTVDARVANAVMGGAGGATPFQDVTGLFSWLGTRYRRFYAEENLDQLRTILQSSGFNHRRALPTWIGVKAVAMFLCPIIAACVAQLFAKSLTDVLVFTLMGVMVGILGPRLILAVLKRRFDAAIRVGTPDMIDLLVVCSEAGMGLESGLARVAQEMSETNPPMARVIHCLLDDLRILPNRSEAFDKLGSTSDGLRRFGTMVAQSLQYGTPVGQALRNIAVDLRRERITKLEERAHKLGAKLTIPMVLFLLPAMFVVLGGSPILHLVRSFASFGK</sequence>
<dbReference type="OrthoDB" id="9810662at2"/>
<dbReference type="Proteomes" id="UP000297966">
    <property type="component" value="Unassembled WGS sequence"/>
</dbReference>
<protein>
    <submittedName>
        <fullName evidence="8">Type II secretion system F family protein</fullName>
    </submittedName>
</protein>
<evidence type="ECO:0000256" key="1">
    <source>
        <dbReference type="ARBA" id="ARBA00004651"/>
    </source>
</evidence>
<feature type="transmembrane region" description="Helical" evidence="6">
    <location>
        <begin position="94"/>
        <end position="116"/>
    </location>
</feature>
<reference evidence="8 9" key="1">
    <citation type="submission" date="2019-03" db="EMBL/GenBank/DDBJ databases">
        <title>Bradyrhizobium diversity isolated from nodules of Chamaecrista fasciculata.</title>
        <authorList>
            <person name="Klepa M.S."/>
            <person name="Urquiaga M.O."/>
            <person name="Hungria M."/>
            <person name="Delamuta J.R."/>
        </authorList>
    </citation>
    <scope>NUCLEOTIDE SEQUENCE [LARGE SCALE GENOMIC DNA]</scope>
    <source>
        <strain evidence="8 9">CNPSo 3448</strain>
    </source>
</reference>
<keyword evidence="9" id="KW-1185">Reference proteome</keyword>
<evidence type="ECO:0000256" key="4">
    <source>
        <dbReference type="ARBA" id="ARBA00022989"/>
    </source>
</evidence>
<dbReference type="AlphaFoldDB" id="A0A4Y9M7U6"/>
<feature type="transmembrane region" description="Helical" evidence="6">
    <location>
        <begin position="271"/>
        <end position="294"/>
    </location>
</feature>
<feature type="domain" description="Type II secretion system protein GspF" evidence="7">
    <location>
        <begin position="160"/>
        <end position="285"/>
    </location>
</feature>
<keyword evidence="5 6" id="KW-0472">Membrane</keyword>
<evidence type="ECO:0000313" key="8">
    <source>
        <dbReference type="EMBL" id="TFV51111.1"/>
    </source>
</evidence>
<name>A0A4Y9M7U6_9BRAD</name>
<accession>A0A4Y9M7U6</accession>
<evidence type="ECO:0000256" key="5">
    <source>
        <dbReference type="ARBA" id="ARBA00023136"/>
    </source>
</evidence>
<dbReference type="Pfam" id="PF00482">
    <property type="entry name" value="T2SSF"/>
    <property type="match status" value="1"/>
</dbReference>
<dbReference type="EMBL" id="SPQT01000001">
    <property type="protein sequence ID" value="TFV51111.1"/>
    <property type="molecule type" value="Genomic_DNA"/>
</dbReference>
<organism evidence="8 9">
    <name type="scientific">Bradyrhizobium niftali</name>
    <dbReference type="NCBI Taxonomy" id="2560055"/>
    <lineage>
        <taxon>Bacteria</taxon>
        <taxon>Pseudomonadati</taxon>
        <taxon>Pseudomonadota</taxon>
        <taxon>Alphaproteobacteria</taxon>
        <taxon>Hyphomicrobiales</taxon>
        <taxon>Nitrobacteraceae</taxon>
        <taxon>Bradyrhizobium</taxon>
    </lineage>
</organism>
<evidence type="ECO:0000313" key="9">
    <source>
        <dbReference type="Proteomes" id="UP000297966"/>
    </source>
</evidence>
<evidence type="ECO:0000259" key="7">
    <source>
        <dbReference type="Pfam" id="PF00482"/>
    </source>
</evidence>